<dbReference type="InterPro" id="IPR036866">
    <property type="entry name" value="RibonucZ/Hydroxyglut_hydro"/>
</dbReference>
<keyword evidence="13" id="KW-1185">Reference proteome</keyword>
<evidence type="ECO:0000313" key="8">
    <source>
        <dbReference type="EMBL" id="CUN12496.1"/>
    </source>
</evidence>
<dbReference type="InterPro" id="IPR001279">
    <property type="entry name" value="Metallo-B-lactamas"/>
</dbReference>
<accession>A0A174HKC9</accession>
<dbReference type="InterPro" id="IPR051453">
    <property type="entry name" value="MBL_Glyoxalase_II"/>
</dbReference>
<dbReference type="SMART" id="SM00849">
    <property type="entry name" value="Lactamase_B"/>
    <property type="match status" value="1"/>
</dbReference>
<keyword evidence="3 7" id="KW-0378">Hydrolase</keyword>
<evidence type="ECO:0000313" key="11">
    <source>
        <dbReference type="Proteomes" id="UP000095598"/>
    </source>
</evidence>
<dbReference type="EMBL" id="JAAITB010000040">
    <property type="protein sequence ID" value="NSJ80803.1"/>
    <property type="molecule type" value="Genomic_DNA"/>
</dbReference>
<dbReference type="EMBL" id="CYXY01000012">
    <property type="protein sequence ID" value="CUN03461.1"/>
    <property type="molecule type" value="Genomic_DNA"/>
</dbReference>
<dbReference type="Proteomes" id="UP001644750">
    <property type="component" value="Unassembled WGS sequence"/>
</dbReference>
<dbReference type="RefSeq" id="WP_009203356.1">
    <property type="nucleotide sequence ID" value="NZ_BAABXM010000001.1"/>
</dbReference>
<gene>
    <name evidence="6" type="ORF">DO83_14785</name>
    <name evidence="8" type="ORF">ERS852425_02782</name>
    <name evidence="7" type="ORF">ERS852571_02120</name>
    <name evidence="9" type="ORF">G5A72_14700</name>
</gene>
<evidence type="ECO:0000256" key="2">
    <source>
        <dbReference type="ARBA" id="ARBA00022723"/>
    </source>
</evidence>
<dbReference type="Pfam" id="PF00753">
    <property type="entry name" value="Lactamase_B"/>
    <property type="match status" value="1"/>
</dbReference>
<keyword evidence="4" id="KW-0862">Zinc</keyword>
<dbReference type="PANTHER" id="PTHR46233:SF3">
    <property type="entry name" value="HYDROXYACYLGLUTATHIONE HYDROLASE GLOC"/>
    <property type="match status" value="1"/>
</dbReference>
<reference evidence="6 12" key="2">
    <citation type="journal article" date="2016" name="Sci. Rep.">
        <title>Accelerated dysbiosis of gut microbiota during aggravation of DSS-induced colitis by a butyrate-producing bacterium.</title>
        <authorList>
            <person name="Zhang Q."/>
            <person name="Wu Y."/>
            <person name="Wang J."/>
            <person name="Wu G."/>
            <person name="Long W."/>
            <person name="Xue Z."/>
            <person name="Wang L."/>
            <person name="Zhang X."/>
            <person name="Pang X."/>
            <person name="Zhao Y."/>
            <person name="Zhao L."/>
            <person name="Zhang C."/>
        </authorList>
    </citation>
    <scope>NUCLEOTIDE SEQUENCE [LARGE SCALE GENOMIC DNA]</scope>
    <source>
        <strain evidence="6 12">BPB5</strain>
    </source>
</reference>
<dbReference type="GO" id="GO:0016787">
    <property type="term" value="F:hydrolase activity"/>
    <property type="evidence" value="ECO:0007669"/>
    <property type="project" value="UniProtKB-KW"/>
</dbReference>
<evidence type="ECO:0000313" key="10">
    <source>
        <dbReference type="Proteomes" id="UP000095553"/>
    </source>
</evidence>
<dbReference type="SUPFAM" id="SSF56281">
    <property type="entry name" value="Metallo-hydrolase/oxidoreductase"/>
    <property type="match status" value="1"/>
</dbReference>
<dbReference type="Proteomes" id="UP000188159">
    <property type="component" value="Chromosome"/>
</dbReference>
<evidence type="ECO:0000313" key="12">
    <source>
        <dbReference type="Proteomes" id="UP000188159"/>
    </source>
</evidence>
<dbReference type="Proteomes" id="UP000095598">
    <property type="component" value="Unassembled WGS sequence"/>
</dbReference>
<evidence type="ECO:0000259" key="5">
    <source>
        <dbReference type="SMART" id="SM00849"/>
    </source>
</evidence>
<comment type="cofactor">
    <cofactor evidence="1">
        <name>Zn(2+)</name>
        <dbReference type="ChEBI" id="CHEBI:29105"/>
    </cofactor>
</comment>
<evidence type="ECO:0000313" key="7">
    <source>
        <dbReference type="EMBL" id="CUN03461.1"/>
    </source>
</evidence>
<name>A0A174HKC9_ANAHA</name>
<reference evidence="9 13" key="3">
    <citation type="journal article" date="2020" name="Cell Host Microbe">
        <title>Functional and Genomic Variation between Human-Derived Isolates of Lachnospiraceae Reveals Inter- and Intra-Species Diversity.</title>
        <authorList>
            <person name="Sorbara M.T."/>
            <person name="Littmann E.R."/>
            <person name="Fontana E."/>
            <person name="Moody T.U."/>
            <person name="Kohout C.E."/>
            <person name="Gjonbalaj M."/>
            <person name="Eaton V."/>
            <person name="Seok R."/>
            <person name="Leiner I.M."/>
            <person name="Pamer E.G."/>
        </authorList>
    </citation>
    <scope>NUCLEOTIDE SEQUENCE [LARGE SCALE GENOMIC DNA]</scope>
    <source>
        <strain evidence="9 13">MSK.14.57</strain>
    </source>
</reference>
<dbReference type="Gene3D" id="3.60.15.10">
    <property type="entry name" value="Ribonuclease Z/Hydroxyacylglutathione hydrolase-like"/>
    <property type="match status" value="1"/>
</dbReference>
<evidence type="ECO:0000313" key="6">
    <source>
        <dbReference type="EMBL" id="AQP40726.1"/>
    </source>
</evidence>
<evidence type="ECO:0000313" key="13">
    <source>
        <dbReference type="Proteomes" id="UP001644750"/>
    </source>
</evidence>
<proteinExistence type="predicted"/>
<evidence type="ECO:0000256" key="1">
    <source>
        <dbReference type="ARBA" id="ARBA00001947"/>
    </source>
</evidence>
<evidence type="ECO:0000313" key="9">
    <source>
        <dbReference type="EMBL" id="NSJ80803.1"/>
    </source>
</evidence>
<evidence type="ECO:0000256" key="4">
    <source>
        <dbReference type="ARBA" id="ARBA00022833"/>
    </source>
</evidence>
<keyword evidence="2" id="KW-0479">Metal-binding</keyword>
<dbReference type="EMBL" id="CYXT01000025">
    <property type="protein sequence ID" value="CUN12496.1"/>
    <property type="molecule type" value="Genomic_DNA"/>
</dbReference>
<sequence length="219" mass="24530">MSETTLRLDRPLKMVTICLGQMQTNCYIVENTKTNQAFVFDPGDQGERIMNTLEEDGMELAGVCLTHGHFDHVMALPYLMEQKPDLDIYLYEDEADVLADPQLNLGAMMGMDLSLKANHLVKDGEIIDVLGTKVKCIHVPGHTKGGVCYYFADYGWLISGDTLFQMSIGRTDFPTGNLNDLLTAIREKLFVLPPWTKVLSGHTPPTTIEEESRCNPFLQ</sequence>
<dbReference type="Proteomes" id="UP000095553">
    <property type="component" value="Unassembled WGS sequence"/>
</dbReference>
<dbReference type="PANTHER" id="PTHR46233">
    <property type="entry name" value="HYDROXYACYLGLUTATHIONE HYDROLASE GLOC"/>
    <property type="match status" value="1"/>
</dbReference>
<feature type="domain" description="Metallo-beta-lactamase" evidence="5">
    <location>
        <begin position="23"/>
        <end position="202"/>
    </location>
</feature>
<dbReference type="EMBL" id="CP012098">
    <property type="protein sequence ID" value="AQP40726.1"/>
    <property type="molecule type" value="Genomic_DNA"/>
</dbReference>
<dbReference type="CDD" id="cd06262">
    <property type="entry name" value="metallo-hydrolase-like_MBL-fold"/>
    <property type="match status" value="1"/>
</dbReference>
<reference evidence="9" key="4">
    <citation type="submission" date="2020-02" db="EMBL/GenBank/DDBJ databases">
        <authorList>
            <person name="Littmann E."/>
            <person name="Sorbara M."/>
        </authorList>
    </citation>
    <scope>NUCLEOTIDE SEQUENCE</scope>
    <source>
        <strain evidence="9">MSK.14.57</strain>
    </source>
</reference>
<dbReference type="AlphaFoldDB" id="A0A174HKC9"/>
<dbReference type="GO" id="GO:0046872">
    <property type="term" value="F:metal ion binding"/>
    <property type="evidence" value="ECO:0007669"/>
    <property type="project" value="UniProtKB-KW"/>
</dbReference>
<evidence type="ECO:0000256" key="3">
    <source>
        <dbReference type="ARBA" id="ARBA00022801"/>
    </source>
</evidence>
<reference evidence="10 11" key="1">
    <citation type="submission" date="2015-09" db="EMBL/GenBank/DDBJ databases">
        <authorList>
            <consortium name="Pathogen Informatics"/>
        </authorList>
    </citation>
    <scope>NUCLEOTIDE SEQUENCE [LARGE SCALE GENOMIC DNA]</scope>
    <source>
        <strain evidence="8 11">2789STDY5608868</strain>
        <strain evidence="7 10">2789STDY5834959</strain>
    </source>
</reference>
<organism evidence="6 12">
    <name type="scientific">Anaerostipes hadrus</name>
    <dbReference type="NCBI Taxonomy" id="649756"/>
    <lineage>
        <taxon>Bacteria</taxon>
        <taxon>Bacillati</taxon>
        <taxon>Bacillota</taxon>
        <taxon>Clostridia</taxon>
        <taxon>Lachnospirales</taxon>
        <taxon>Lachnospiraceae</taxon>
        <taxon>Anaerostipes</taxon>
    </lineage>
</organism>
<protein>
    <submittedName>
        <fullName evidence="6">Beta-lactamase</fullName>
    </submittedName>
    <submittedName>
        <fullName evidence="7">Hydroxyacylglutathione hydrolase</fullName>
    </submittedName>
    <submittedName>
        <fullName evidence="9">MBL fold metallo-hydrolase</fullName>
    </submittedName>
</protein>